<accession>A0A381XXJ3</accession>
<reference evidence="7" key="1">
    <citation type="submission" date="2018-05" db="EMBL/GenBank/DDBJ databases">
        <authorList>
            <person name="Lanie J.A."/>
            <person name="Ng W.-L."/>
            <person name="Kazmierczak K.M."/>
            <person name="Andrzejewski T.M."/>
            <person name="Davidsen T.M."/>
            <person name="Wayne K.J."/>
            <person name="Tettelin H."/>
            <person name="Glass J.I."/>
            <person name="Rusch D."/>
            <person name="Podicherti R."/>
            <person name="Tsui H.-C.T."/>
            <person name="Winkler M.E."/>
        </authorList>
    </citation>
    <scope>NUCLEOTIDE SEQUENCE</scope>
</reference>
<keyword evidence="5 6" id="KW-0472">Membrane</keyword>
<dbReference type="Pfam" id="PF04277">
    <property type="entry name" value="OAD_gamma"/>
    <property type="match status" value="1"/>
</dbReference>
<proteinExistence type="predicted"/>
<evidence type="ECO:0000313" key="7">
    <source>
        <dbReference type="EMBL" id="SVA69516.1"/>
    </source>
</evidence>
<evidence type="ECO:0000256" key="3">
    <source>
        <dbReference type="ARBA" id="ARBA00022692"/>
    </source>
</evidence>
<dbReference type="GO" id="GO:0036376">
    <property type="term" value="P:sodium ion export across plasma membrane"/>
    <property type="evidence" value="ECO:0007669"/>
    <property type="project" value="InterPro"/>
</dbReference>
<evidence type="ECO:0008006" key="8">
    <source>
        <dbReference type="Google" id="ProtNLM"/>
    </source>
</evidence>
<dbReference type="AlphaFoldDB" id="A0A381XXJ3"/>
<organism evidence="7">
    <name type="scientific">marine metagenome</name>
    <dbReference type="NCBI Taxonomy" id="408172"/>
    <lineage>
        <taxon>unclassified sequences</taxon>
        <taxon>metagenomes</taxon>
        <taxon>ecological metagenomes</taxon>
    </lineage>
</organism>
<keyword evidence="3 6" id="KW-0812">Transmembrane</keyword>
<keyword evidence="4 6" id="KW-1133">Transmembrane helix</keyword>
<comment type="subcellular location">
    <subcellularLocation>
        <location evidence="1">Cell membrane</location>
    </subcellularLocation>
</comment>
<name>A0A381XXJ3_9ZZZZ</name>
<protein>
    <recommendedName>
        <fullName evidence="8">Oxaloacetate decarboxylase gamma chain</fullName>
    </recommendedName>
</protein>
<evidence type="ECO:0000256" key="1">
    <source>
        <dbReference type="ARBA" id="ARBA00004236"/>
    </source>
</evidence>
<dbReference type="GO" id="GO:0005886">
    <property type="term" value="C:plasma membrane"/>
    <property type="evidence" value="ECO:0007669"/>
    <property type="project" value="UniProtKB-SubCell"/>
</dbReference>
<dbReference type="GO" id="GO:0015081">
    <property type="term" value="F:sodium ion transmembrane transporter activity"/>
    <property type="evidence" value="ECO:0007669"/>
    <property type="project" value="InterPro"/>
</dbReference>
<evidence type="ECO:0000256" key="4">
    <source>
        <dbReference type="ARBA" id="ARBA00022989"/>
    </source>
</evidence>
<dbReference type="InterPro" id="IPR005899">
    <property type="entry name" value="Na_pump_deCOase"/>
</dbReference>
<feature type="transmembrane region" description="Helical" evidence="6">
    <location>
        <begin position="12"/>
        <end position="34"/>
    </location>
</feature>
<keyword evidence="2" id="KW-1003">Cell membrane</keyword>
<gene>
    <name evidence="7" type="ORF">METZ01_LOCUS122370</name>
</gene>
<evidence type="ECO:0000256" key="2">
    <source>
        <dbReference type="ARBA" id="ARBA00022475"/>
    </source>
</evidence>
<evidence type="ECO:0000256" key="5">
    <source>
        <dbReference type="ARBA" id="ARBA00023136"/>
    </source>
</evidence>
<evidence type="ECO:0000256" key="6">
    <source>
        <dbReference type="SAM" id="Phobius"/>
    </source>
</evidence>
<sequence>MEASFLAAVNVSILALTVIFTVLIILIFTIKVLVKLIPYEAPHRQPASTPSASGDHDDHVAAITATLAMHLGKSPGEFRIVNISQP</sequence>
<dbReference type="EMBL" id="UINC01016753">
    <property type="protein sequence ID" value="SVA69516.1"/>
    <property type="molecule type" value="Genomic_DNA"/>
</dbReference>